<dbReference type="Gene3D" id="3.90.1300.10">
    <property type="entry name" value="Amidase signature (AS) domain"/>
    <property type="match status" value="1"/>
</dbReference>
<dbReference type="SUPFAM" id="SSF75304">
    <property type="entry name" value="Amidase signature (AS) enzymes"/>
    <property type="match status" value="1"/>
</dbReference>
<dbReference type="Proteomes" id="UP000059188">
    <property type="component" value="Unassembled WGS sequence"/>
</dbReference>
<dbReference type="AlphaFoldDB" id="A0A0B7F4L5"/>
<feature type="domain" description="Amidase" evidence="1">
    <location>
        <begin position="67"/>
        <end position="530"/>
    </location>
</feature>
<dbReference type="OrthoDB" id="566138at2759"/>
<dbReference type="PANTHER" id="PTHR42678:SF34">
    <property type="entry name" value="OS04G0183300 PROTEIN"/>
    <property type="match status" value="1"/>
</dbReference>
<reference evidence="2 3" key="1">
    <citation type="submission" date="2014-11" db="EMBL/GenBank/DDBJ databases">
        <authorList>
            <person name="Wibberg Daniel"/>
        </authorList>
    </citation>
    <scope>NUCLEOTIDE SEQUENCE [LARGE SCALE GENOMIC DNA]</scope>
    <source>
        <strain evidence="2">Rhizoctonia solani AG1-IB 7/3/14</strain>
    </source>
</reference>
<name>A0A0B7F4L5_THACB</name>
<dbReference type="Pfam" id="PF01425">
    <property type="entry name" value="Amidase"/>
    <property type="match status" value="1"/>
</dbReference>
<dbReference type="STRING" id="1108050.A0A0B7F4L5"/>
<evidence type="ECO:0000259" key="1">
    <source>
        <dbReference type="Pfam" id="PF01425"/>
    </source>
</evidence>
<gene>
    <name evidence="2" type="ORF">RSOLAG1IB_06079</name>
</gene>
<evidence type="ECO:0000313" key="3">
    <source>
        <dbReference type="Proteomes" id="UP000059188"/>
    </source>
</evidence>
<accession>A0A0B7F4L5</accession>
<organism evidence="2 3">
    <name type="scientific">Thanatephorus cucumeris (strain AG1-IB / isolate 7/3/14)</name>
    <name type="common">Lettuce bottom rot fungus</name>
    <name type="synonym">Rhizoctonia solani</name>
    <dbReference type="NCBI Taxonomy" id="1108050"/>
    <lineage>
        <taxon>Eukaryota</taxon>
        <taxon>Fungi</taxon>
        <taxon>Dikarya</taxon>
        <taxon>Basidiomycota</taxon>
        <taxon>Agaricomycotina</taxon>
        <taxon>Agaricomycetes</taxon>
        <taxon>Cantharellales</taxon>
        <taxon>Ceratobasidiaceae</taxon>
        <taxon>Rhizoctonia</taxon>
        <taxon>Rhizoctonia solani AG-1</taxon>
    </lineage>
</organism>
<proteinExistence type="predicted"/>
<dbReference type="PANTHER" id="PTHR42678">
    <property type="entry name" value="AMIDASE"/>
    <property type="match status" value="1"/>
</dbReference>
<dbReference type="InterPro" id="IPR036928">
    <property type="entry name" value="AS_sf"/>
</dbReference>
<protein>
    <recommendedName>
        <fullName evidence="1">Amidase domain-containing protein</fullName>
    </recommendedName>
</protein>
<evidence type="ECO:0000313" key="2">
    <source>
        <dbReference type="EMBL" id="CEL53011.1"/>
    </source>
</evidence>
<sequence length="572" mass="61130">MRCTLATMYRFKGTLYLSFLFLFLALLPPATFSFVARVPSAKYPDLYEASIKELQNGLDKGDFTSVDLVKAYFARIDEVNSKGPKLHAVIELNPQAIAQAAILDAERKKTGKRSPLHGIPILLKDNIATLASEGMNTTAGSYALLKSVVPGDATVAAKLRKAGAILLGKANLSEWANIRGTFISASGWSAVGGQATNPYYPAADPCGSSSGSGVATAIGLAAGSLGTETDGSIVCPSSYNNLVGIKPTVGLTSRTGVIPISSHQDTVGPMTRSVADAAAILTIIAGRDNKDNYTQAAPSKIPDYTQFLDVNAIKGKRFGVPRAVFTNDSITGNHPSINVEFNKSLDIIRSLGGIVVDPADLPSAYEIPDSQEWTVLKVDLKVDLNKYLKNLKSIPTKTDTLGKIIKFNDVYKDLEQPKGYEGQTVFIEAEATSGYNSTYYDALRENYELGRQRGIDGALKSYKLDALLLPSNGYTTTPAAIAGYPIVTVPLGFHPNDTQVESAGPYTVFPAPGVPFGLSFLGTAFSEPSLIGFAYAYEQRTHTRLKGLAYKDAIPKTQLQDIINQAKDSGGV</sequence>
<dbReference type="EMBL" id="LN679110">
    <property type="protein sequence ID" value="CEL53011.1"/>
    <property type="molecule type" value="Genomic_DNA"/>
</dbReference>
<keyword evidence="3" id="KW-1185">Reference proteome</keyword>
<dbReference type="InterPro" id="IPR023631">
    <property type="entry name" value="Amidase_dom"/>
</dbReference>